<comment type="caution">
    <text evidence="2">The sequence shown here is derived from an EMBL/GenBank/DDBJ whole genome shotgun (WGS) entry which is preliminary data.</text>
</comment>
<dbReference type="Gene3D" id="1.10.20.10">
    <property type="entry name" value="Histone, subunit A"/>
    <property type="match status" value="1"/>
</dbReference>
<dbReference type="EMBL" id="LGRX02032776">
    <property type="protein sequence ID" value="KAK3243545.1"/>
    <property type="molecule type" value="Genomic_DNA"/>
</dbReference>
<name>A0AAE0BMC9_9CHLO</name>
<dbReference type="GO" id="GO:0030527">
    <property type="term" value="F:structural constituent of chromatin"/>
    <property type="evidence" value="ECO:0007669"/>
    <property type="project" value="InterPro"/>
</dbReference>
<proteinExistence type="inferred from homology"/>
<dbReference type="AlphaFoldDB" id="A0AAE0BMC9"/>
<dbReference type="GO" id="GO:0046982">
    <property type="term" value="F:protein heterodimerization activity"/>
    <property type="evidence" value="ECO:0007669"/>
    <property type="project" value="InterPro"/>
</dbReference>
<dbReference type="GO" id="GO:0000786">
    <property type="term" value="C:nucleosome"/>
    <property type="evidence" value="ECO:0007669"/>
    <property type="project" value="InterPro"/>
</dbReference>
<gene>
    <name evidence="4" type="ORF">CYMTET_46050</name>
    <name evidence="3" type="ORF">CYMTET_46803</name>
    <name evidence="2" type="ORF">CYMTET_51399</name>
</gene>
<dbReference type="Proteomes" id="UP001190700">
    <property type="component" value="Unassembled WGS sequence"/>
</dbReference>
<dbReference type="SMART" id="SM00428">
    <property type="entry name" value="H3"/>
    <property type="match status" value="1"/>
</dbReference>
<organism evidence="2 5">
    <name type="scientific">Cymbomonas tetramitiformis</name>
    <dbReference type="NCBI Taxonomy" id="36881"/>
    <lineage>
        <taxon>Eukaryota</taxon>
        <taxon>Viridiplantae</taxon>
        <taxon>Chlorophyta</taxon>
        <taxon>Pyramimonadophyceae</taxon>
        <taxon>Pyramimonadales</taxon>
        <taxon>Pyramimonadaceae</taxon>
        <taxon>Cymbomonas</taxon>
    </lineage>
</organism>
<dbReference type="GO" id="GO:0003677">
    <property type="term" value="F:DNA binding"/>
    <property type="evidence" value="ECO:0007669"/>
    <property type="project" value="InterPro"/>
</dbReference>
<accession>A0AAE0BMC9</accession>
<evidence type="ECO:0000313" key="4">
    <source>
        <dbReference type="EMBL" id="KAK3244321.1"/>
    </source>
</evidence>
<reference evidence="2 5" key="1">
    <citation type="journal article" date="2015" name="Genome Biol. Evol.">
        <title>Comparative Genomics of a Bacterivorous Green Alga Reveals Evolutionary Causalities and Consequences of Phago-Mixotrophic Mode of Nutrition.</title>
        <authorList>
            <person name="Burns J.A."/>
            <person name="Paasch A."/>
            <person name="Narechania A."/>
            <person name="Kim E."/>
        </authorList>
    </citation>
    <scope>NUCLEOTIDE SEQUENCE [LARGE SCALE GENOMIC DNA]</scope>
    <source>
        <strain evidence="2">PLY_AMNH</strain>
    </source>
</reference>
<dbReference type="InterPro" id="IPR009072">
    <property type="entry name" value="Histone-fold"/>
</dbReference>
<evidence type="ECO:0000256" key="1">
    <source>
        <dbReference type="ARBA" id="ARBA00010343"/>
    </source>
</evidence>
<evidence type="ECO:0008006" key="6">
    <source>
        <dbReference type="Google" id="ProtNLM"/>
    </source>
</evidence>
<evidence type="ECO:0000313" key="5">
    <source>
        <dbReference type="Proteomes" id="UP001190700"/>
    </source>
</evidence>
<dbReference type="InterPro" id="IPR000164">
    <property type="entry name" value="Histone_H3/CENP-A"/>
</dbReference>
<protein>
    <recommendedName>
        <fullName evidence="6">Histone H2A/H2B/H3 domain-containing protein</fullName>
    </recommendedName>
</protein>
<dbReference type="EMBL" id="LGRX02031972">
    <property type="protein sequence ID" value="KAK3244321.1"/>
    <property type="molecule type" value="Genomic_DNA"/>
</dbReference>
<comment type="similarity">
    <text evidence="1">Belongs to the histone H3 family.</text>
</comment>
<keyword evidence="5" id="KW-1185">Reference proteome</keyword>
<evidence type="ECO:0000313" key="3">
    <source>
        <dbReference type="EMBL" id="KAK3243545.1"/>
    </source>
</evidence>
<dbReference type="PANTHER" id="PTHR11426">
    <property type="entry name" value="HISTONE H3"/>
    <property type="match status" value="1"/>
</dbReference>
<sequence length="172" mass="19406">MTRVKNTAQQKYGKLHAQQLIAKAGAVNNDEKHGKKRRWKSGTIAVREMRKQMRGDTRSSISKAPFRRLVSELIGDVAPIGLRIASEALEILREESENFLRESFTAGNIFTLNRGVTTLDALDFRLGSNWLNGNMHVEMHRENGIMAALPMHALARRKAKPTDDPRLTDKES</sequence>
<dbReference type="EMBL" id="LGRX02034167">
    <property type="protein sequence ID" value="KAK3238608.1"/>
    <property type="molecule type" value="Genomic_DNA"/>
</dbReference>
<evidence type="ECO:0000313" key="2">
    <source>
        <dbReference type="EMBL" id="KAK3238608.1"/>
    </source>
</evidence>
<reference evidence="2" key="2">
    <citation type="submission" date="2023-06" db="EMBL/GenBank/DDBJ databases">
        <title>Long-read-based genome assembly of the green algal bacterivore Cymbomonas tetramitiformis.</title>
        <authorList>
            <person name="Gyaltshen Y."/>
            <person name="Rozenberg A."/>
            <person name="Paasch A."/>
            <person name="Burns J.A."/>
            <person name="Warring S."/>
            <person name="Larson R."/>
            <person name="Maurer-Alcala X."/>
            <person name="Dacks J."/>
            <person name="Kim E."/>
        </authorList>
    </citation>
    <scope>NUCLEOTIDE SEQUENCE</scope>
    <source>
        <strain evidence="2">PLY_AMNH</strain>
    </source>
</reference>
<dbReference type="SUPFAM" id="SSF47113">
    <property type="entry name" value="Histone-fold"/>
    <property type="match status" value="1"/>
</dbReference>